<protein>
    <submittedName>
        <fullName evidence="1">Uncharacterized protein</fullName>
    </submittedName>
</protein>
<evidence type="ECO:0000313" key="2">
    <source>
        <dbReference type="Proteomes" id="UP000188181"/>
    </source>
</evidence>
<name>A0A1Q2MIM5_9BACT</name>
<dbReference type="Proteomes" id="UP000188181">
    <property type="component" value="Chromosome"/>
</dbReference>
<dbReference type="KEGG" id="pbas:SMSP2_02931"/>
<organism evidence="1 2">
    <name type="scientific">Limihaloglobus sulfuriphilus</name>
    <dbReference type="NCBI Taxonomy" id="1851148"/>
    <lineage>
        <taxon>Bacteria</taxon>
        <taxon>Pseudomonadati</taxon>
        <taxon>Planctomycetota</taxon>
        <taxon>Phycisphaerae</taxon>
        <taxon>Sedimentisphaerales</taxon>
        <taxon>Sedimentisphaeraceae</taxon>
        <taxon>Limihaloglobus</taxon>
    </lineage>
</organism>
<sequence>MDWKCTEKIAVIDEKLTQKAADLFSAREKNLET</sequence>
<proteinExistence type="predicted"/>
<reference evidence="2" key="1">
    <citation type="submission" date="2017-02" db="EMBL/GenBank/DDBJ databases">
        <title>Comparative genomics and description of representatives of a novel lineage of planctomycetes thriving in anoxic sediments.</title>
        <authorList>
            <person name="Spring S."/>
            <person name="Bunk B."/>
            <person name="Sproer C."/>
        </authorList>
    </citation>
    <scope>NUCLEOTIDE SEQUENCE [LARGE SCALE GENOMIC DNA]</scope>
    <source>
        <strain evidence="2">SM-Chi-D1</strain>
    </source>
</reference>
<dbReference type="AlphaFoldDB" id="A0A1Q2MIM5"/>
<dbReference type="EMBL" id="CP019646">
    <property type="protein sequence ID" value="AQQ72541.1"/>
    <property type="molecule type" value="Genomic_DNA"/>
</dbReference>
<evidence type="ECO:0000313" key="1">
    <source>
        <dbReference type="EMBL" id="AQQ72541.1"/>
    </source>
</evidence>
<gene>
    <name evidence="1" type="ORF">SMSP2_02931</name>
</gene>
<accession>A0A1Q2MIM5</accession>
<keyword evidence="2" id="KW-1185">Reference proteome</keyword>